<dbReference type="EMBL" id="QKYT01000301">
    <property type="protein sequence ID" value="RIA87619.1"/>
    <property type="molecule type" value="Genomic_DNA"/>
</dbReference>
<dbReference type="EMBL" id="QKYT01000052">
    <property type="protein sequence ID" value="RIA95958.1"/>
    <property type="molecule type" value="Genomic_DNA"/>
</dbReference>
<reference evidence="3 5" key="1">
    <citation type="submission" date="2018-06" db="EMBL/GenBank/DDBJ databases">
        <title>Comparative genomics reveals the genomic features of Rhizophagus irregularis, R. cerebriforme, R. diaphanum and Gigaspora rosea, and their symbiotic lifestyle signature.</title>
        <authorList>
            <person name="Morin E."/>
            <person name="San Clemente H."/>
            <person name="Chen E.C.H."/>
            <person name="De La Providencia I."/>
            <person name="Hainaut M."/>
            <person name="Kuo A."/>
            <person name="Kohler A."/>
            <person name="Murat C."/>
            <person name="Tang N."/>
            <person name="Roy S."/>
            <person name="Loubradou J."/>
            <person name="Henrissat B."/>
            <person name="Grigoriev I.V."/>
            <person name="Corradi N."/>
            <person name="Roux C."/>
            <person name="Martin F.M."/>
        </authorList>
    </citation>
    <scope>NUCLEOTIDE SEQUENCE [LARGE SCALE GENOMIC DNA]</scope>
    <source>
        <strain evidence="3 5">DAOM 227022</strain>
    </source>
</reference>
<evidence type="ECO:0000313" key="3">
    <source>
        <dbReference type="EMBL" id="RIA87619.1"/>
    </source>
</evidence>
<dbReference type="OrthoDB" id="2380850at2759"/>
<dbReference type="Proteomes" id="UP000265703">
    <property type="component" value="Unassembled WGS sequence"/>
</dbReference>
<keyword evidence="1" id="KW-0175">Coiled coil</keyword>
<evidence type="ECO:0000313" key="5">
    <source>
        <dbReference type="Proteomes" id="UP000265703"/>
    </source>
</evidence>
<comment type="caution">
    <text evidence="3">The sequence shown here is derived from an EMBL/GenBank/DDBJ whole genome shotgun (WGS) entry which is preliminary data.</text>
</comment>
<feature type="coiled-coil region" evidence="1">
    <location>
        <begin position="284"/>
        <end position="311"/>
    </location>
</feature>
<feature type="coiled-coil region" evidence="1">
    <location>
        <begin position="207"/>
        <end position="248"/>
    </location>
</feature>
<sequence>MENQQNNKSRIPRKLKPQASFDQKKIDPAALIASSNPVLNTKIISKQQGKLQNPSIFGQVKSRGTATAANISNSDPQTFKTSKVGQGIKMNSKFLKINQEKKQTIISTATKTPNVIRRKWAPSGSSRRGPNRTGTGSAVKSAIKSTMTVQEKTKRFTSILRREDLMMTDANDECQQKKLVPAIKRKNKDEPVSRNVRRREALTTNKLNNLRNQNAHLKADLSAAQITKAAAIAERTSLEVEKERLKKEHNIKFGEVCQLEHVLACEQSKVANLLVQIAKQHSDYLLMAQEKDNLKQNRAELEEKNNEADKKL</sequence>
<keyword evidence="5" id="KW-1185">Reference proteome</keyword>
<accession>A0A397SRT3</accession>
<evidence type="ECO:0000256" key="1">
    <source>
        <dbReference type="SAM" id="Coils"/>
    </source>
</evidence>
<dbReference type="AlphaFoldDB" id="A0A397SRT3"/>
<feature type="region of interest" description="Disordered" evidence="2">
    <location>
        <begin position="1"/>
        <end position="22"/>
    </location>
</feature>
<evidence type="ECO:0000313" key="4">
    <source>
        <dbReference type="EMBL" id="RIA95958.1"/>
    </source>
</evidence>
<evidence type="ECO:0000256" key="2">
    <source>
        <dbReference type="SAM" id="MobiDB-lite"/>
    </source>
</evidence>
<protein>
    <submittedName>
        <fullName evidence="3">Uncharacterized protein</fullName>
    </submittedName>
</protein>
<feature type="non-terminal residue" evidence="3">
    <location>
        <position position="312"/>
    </location>
</feature>
<gene>
    <name evidence="4" type="ORF">C1645_755997</name>
    <name evidence="3" type="ORF">C1645_776964</name>
</gene>
<proteinExistence type="predicted"/>
<name>A0A397SRT3_9GLOM</name>
<organism evidence="3 5">
    <name type="scientific">Glomus cerebriforme</name>
    <dbReference type="NCBI Taxonomy" id="658196"/>
    <lineage>
        <taxon>Eukaryota</taxon>
        <taxon>Fungi</taxon>
        <taxon>Fungi incertae sedis</taxon>
        <taxon>Mucoromycota</taxon>
        <taxon>Glomeromycotina</taxon>
        <taxon>Glomeromycetes</taxon>
        <taxon>Glomerales</taxon>
        <taxon>Glomeraceae</taxon>
        <taxon>Glomus</taxon>
    </lineage>
</organism>